<keyword evidence="1" id="KW-0175">Coiled coil</keyword>
<keyword evidence="3" id="KW-1185">Reference proteome</keyword>
<proteinExistence type="predicted"/>
<dbReference type="eggNOG" id="COG5293">
    <property type="taxonomic scope" value="Bacteria"/>
</dbReference>
<name>A5EUW7_DICNV</name>
<dbReference type="AlphaFoldDB" id="A5EUW7"/>
<dbReference type="STRING" id="246195.DNO_0783"/>
<dbReference type="EMBL" id="CP000513">
    <property type="protein sequence ID" value="ABQ13198.1"/>
    <property type="molecule type" value="Genomic_DNA"/>
</dbReference>
<feature type="coiled-coil region" evidence="1">
    <location>
        <begin position="89"/>
        <end position="130"/>
    </location>
</feature>
<accession>A5EUW7</accession>
<dbReference type="KEGG" id="dno:DNO_0783"/>
<protein>
    <submittedName>
        <fullName evidence="2">Uncharacterized protein</fullName>
    </submittedName>
</protein>
<organism evidence="2 3">
    <name type="scientific">Dichelobacter nodosus (strain VCS1703A)</name>
    <dbReference type="NCBI Taxonomy" id="246195"/>
    <lineage>
        <taxon>Bacteria</taxon>
        <taxon>Pseudomonadati</taxon>
        <taxon>Pseudomonadota</taxon>
        <taxon>Gammaproteobacteria</taxon>
        <taxon>Cardiobacteriales</taxon>
        <taxon>Cardiobacteriaceae</taxon>
        <taxon>Dichelobacter</taxon>
    </lineage>
</organism>
<reference evidence="2 3" key="1">
    <citation type="journal article" date="2007" name="Nat. Biotechnol.">
        <title>Genome sequence and identification of candidate vaccine antigens from the animal pathogen Dichelobacter nodosus.</title>
        <authorList>
            <person name="Myers G.S."/>
            <person name="Parker D."/>
            <person name="Al-Hasani K."/>
            <person name="Kennan R.M."/>
            <person name="Seemann T."/>
            <person name="Ren Q."/>
            <person name="Badger J.H."/>
            <person name="Selengut J.D."/>
            <person name="Deboy R.T."/>
            <person name="Tettelin H."/>
            <person name="Boyce J.D."/>
            <person name="McCarl V.P."/>
            <person name="Han X."/>
            <person name="Nelson W.C."/>
            <person name="Madupu R."/>
            <person name="Mohamoud Y."/>
            <person name="Holley T."/>
            <person name="Fedorova N."/>
            <person name="Khouri H."/>
            <person name="Bottomley S.P."/>
            <person name="Whittington R.J."/>
            <person name="Adler B."/>
            <person name="Songer J.G."/>
            <person name="Rood J.I."/>
            <person name="Paulsen I.T."/>
        </authorList>
    </citation>
    <scope>NUCLEOTIDE SEQUENCE [LARGE SCALE GENOMIC DNA]</scope>
    <source>
        <strain evidence="2 3">VCS1703A</strain>
    </source>
</reference>
<dbReference type="HOGENOM" id="CLU_1882446_0_0_6"/>
<evidence type="ECO:0000256" key="1">
    <source>
        <dbReference type="SAM" id="Coils"/>
    </source>
</evidence>
<gene>
    <name evidence="2" type="ordered locus">DNO_0783</name>
</gene>
<dbReference type="Proteomes" id="UP000000248">
    <property type="component" value="Chromosome"/>
</dbReference>
<sequence length="135" mass="15859">MTEFIERLVEIDRELTRLHKKEYALRKSISDIEQTIDETENAVLDSTGTRESNGIKCDPAEMRAFFENHKLLTIEHVIKRHEELIEFYEETSKERNDALKEQLTEDKAELEQINERLQLANKERDALLAQLNDGT</sequence>
<evidence type="ECO:0000313" key="2">
    <source>
        <dbReference type="EMBL" id="ABQ13198.1"/>
    </source>
</evidence>
<dbReference type="RefSeq" id="WP_012031108.1">
    <property type="nucleotide sequence ID" value="NC_009446.1"/>
</dbReference>
<evidence type="ECO:0000313" key="3">
    <source>
        <dbReference type="Proteomes" id="UP000000248"/>
    </source>
</evidence>